<feature type="non-terminal residue" evidence="1">
    <location>
        <position position="35"/>
    </location>
</feature>
<sequence>MAISDTNVQMEYQNFSLGPQLGTFTTLDTSNPTNS</sequence>
<comment type="caution">
    <text evidence="1">The sequence shown here is derived from an EMBL/GenBank/DDBJ whole genome shotgun (WGS) entry which is preliminary data.</text>
</comment>
<organism evidence="1">
    <name type="scientific">marine sediment metagenome</name>
    <dbReference type="NCBI Taxonomy" id="412755"/>
    <lineage>
        <taxon>unclassified sequences</taxon>
        <taxon>metagenomes</taxon>
        <taxon>ecological metagenomes</taxon>
    </lineage>
</organism>
<name>X1CFE9_9ZZZZ</name>
<protein>
    <submittedName>
        <fullName evidence="1">Uncharacterized protein</fullName>
    </submittedName>
</protein>
<evidence type="ECO:0000313" key="1">
    <source>
        <dbReference type="EMBL" id="GAH06402.1"/>
    </source>
</evidence>
<proteinExistence type="predicted"/>
<accession>X1CFE9</accession>
<reference evidence="1" key="1">
    <citation type="journal article" date="2014" name="Front. Microbiol.">
        <title>High frequency of phylogenetically diverse reductive dehalogenase-homologous genes in deep subseafloor sedimentary metagenomes.</title>
        <authorList>
            <person name="Kawai M."/>
            <person name="Futagami T."/>
            <person name="Toyoda A."/>
            <person name="Takaki Y."/>
            <person name="Nishi S."/>
            <person name="Hori S."/>
            <person name="Arai W."/>
            <person name="Tsubouchi T."/>
            <person name="Morono Y."/>
            <person name="Uchiyama I."/>
            <person name="Ito T."/>
            <person name="Fujiyama A."/>
            <person name="Inagaki F."/>
            <person name="Takami H."/>
        </authorList>
    </citation>
    <scope>NUCLEOTIDE SEQUENCE</scope>
    <source>
        <strain evidence="1">Expedition CK06-06</strain>
    </source>
</reference>
<dbReference type="EMBL" id="BART01033302">
    <property type="protein sequence ID" value="GAH06402.1"/>
    <property type="molecule type" value="Genomic_DNA"/>
</dbReference>
<dbReference type="AlphaFoldDB" id="X1CFE9"/>
<gene>
    <name evidence="1" type="ORF">S01H4_57286</name>
</gene>